<feature type="compositionally biased region" description="Basic and acidic residues" evidence="1">
    <location>
        <begin position="389"/>
        <end position="402"/>
    </location>
</feature>
<gene>
    <name evidence="2" type="ORF">N7493_004387</name>
</gene>
<proteinExistence type="predicted"/>
<feature type="compositionally biased region" description="Low complexity" evidence="1">
    <location>
        <begin position="51"/>
        <end position="70"/>
    </location>
</feature>
<reference evidence="2" key="1">
    <citation type="journal article" date="2023" name="IMA Fungus">
        <title>Comparative genomic study of the Penicillium genus elucidates a diverse pangenome and 15 lateral gene transfer events.</title>
        <authorList>
            <person name="Petersen C."/>
            <person name="Sorensen T."/>
            <person name="Nielsen M.R."/>
            <person name="Sondergaard T.E."/>
            <person name="Sorensen J.L."/>
            <person name="Fitzpatrick D.A."/>
            <person name="Frisvad J.C."/>
            <person name="Nielsen K.L."/>
        </authorList>
    </citation>
    <scope>NUCLEOTIDE SEQUENCE</scope>
    <source>
        <strain evidence="2">IBT 17514</strain>
    </source>
</reference>
<protein>
    <submittedName>
        <fullName evidence="2">Uncharacterized protein</fullName>
    </submittedName>
</protein>
<feature type="compositionally biased region" description="Basic and acidic residues" evidence="1">
    <location>
        <begin position="204"/>
        <end position="221"/>
    </location>
</feature>
<evidence type="ECO:0000256" key="1">
    <source>
        <dbReference type="SAM" id="MobiDB-lite"/>
    </source>
</evidence>
<feature type="compositionally biased region" description="Low complexity" evidence="1">
    <location>
        <begin position="358"/>
        <end position="369"/>
    </location>
</feature>
<evidence type="ECO:0000313" key="2">
    <source>
        <dbReference type="EMBL" id="KAJ5728057.1"/>
    </source>
</evidence>
<comment type="caution">
    <text evidence="2">The sequence shown here is derived from an EMBL/GenBank/DDBJ whole genome shotgun (WGS) entry which is preliminary data.</text>
</comment>
<dbReference type="Proteomes" id="UP001215712">
    <property type="component" value="Unassembled WGS sequence"/>
</dbReference>
<feature type="compositionally biased region" description="Basic residues" evidence="1">
    <location>
        <begin position="332"/>
        <end position="353"/>
    </location>
</feature>
<name>A0AAD6HNH9_9EURO</name>
<dbReference type="EMBL" id="JAQJAN010000005">
    <property type="protein sequence ID" value="KAJ5728057.1"/>
    <property type="molecule type" value="Genomic_DNA"/>
</dbReference>
<sequence>MVGRRGRRGAAAHPPATSTRSTRRASDAVQSSVPAPPATRGRGSRGGRGGARNARNASNAAQSAQSLQSGVRPSLILKLRVRQPMSTATTSSDESQPAASLQDNTDTAARKVVEPVQPAQANDAEHPLTPRRRRSKRALAVPQSSRTTRSAARHQSPEEMEAPHPSSPTNQMSPIDHDDMDESAFEPLPATHITKSSHTPEITSNDHGHETDPHQTEDEHSAPATSPEEASGQSTSTVQPKASASPRASRKRKTVELKEEPEIKDPKPAPIYKRLKLKHDAKPTPEEIAAEKAEEVQPQTQTPDITTAEEDAVMTEVDADADDIEAASGPAKRGRGSRGGFRGRTRGRGRGRGGRGGNTAPARAAAARARGQKRGRATRAAPAARRGGKKVEDEIWEADTKRRSPSPVPETKKIKERQDKLAFLFKKVGAAQQLALGAMADQNMAKLAKDKHAHEDCPEWAAVKAELDDELRKHLVRLSHTYNLKTEAENRVYQGEIESLNMRTKAMIKNVQDEMFHAVRGKVIELMMGQRAAEDDEHTETDGSTAGSEEPQFLFAKGKPGAREVVRGFDAEAAREPQGAESYELAFKAWDDFVTKVQMENDVKPQLRALASGAEPDVQDVVDRSMQMLLEASQVAENEQTGAQPPPQKPAILSLDGPYDEPIPHALSSLAEIALAEAMQAQPLPHMRSRALLPPQPSQAVPPPGAGGMIGHGPTDPRSFILPRPTPTTQPRRILPARGQLGLPDPFAMTGPPQLPPPPGSNFTRLPVPNYLAPGHQGPPGPMYYPHGRRF</sequence>
<feature type="compositionally biased region" description="Acidic residues" evidence="1">
    <location>
        <begin position="307"/>
        <end position="325"/>
    </location>
</feature>
<feature type="compositionally biased region" description="Polar residues" evidence="1">
    <location>
        <begin position="84"/>
        <end position="107"/>
    </location>
</feature>
<feature type="region of interest" description="Disordered" evidence="1">
    <location>
        <begin position="695"/>
        <end position="733"/>
    </location>
</feature>
<feature type="region of interest" description="Disordered" evidence="1">
    <location>
        <begin position="750"/>
        <end position="791"/>
    </location>
</feature>
<reference evidence="2" key="2">
    <citation type="submission" date="2023-01" db="EMBL/GenBank/DDBJ databases">
        <authorList>
            <person name="Petersen C."/>
        </authorList>
    </citation>
    <scope>NUCLEOTIDE SEQUENCE</scope>
    <source>
        <strain evidence="2">IBT 17514</strain>
    </source>
</reference>
<feature type="region of interest" description="Disordered" evidence="1">
    <location>
        <begin position="1"/>
        <end position="414"/>
    </location>
</feature>
<accession>A0AAD6HNH9</accession>
<dbReference type="AlphaFoldDB" id="A0AAD6HNH9"/>
<feature type="compositionally biased region" description="Basic residues" evidence="1">
    <location>
        <begin position="1"/>
        <end position="10"/>
    </location>
</feature>
<feature type="compositionally biased region" description="Low complexity" evidence="1">
    <location>
        <begin position="721"/>
        <end position="733"/>
    </location>
</feature>
<feature type="compositionally biased region" description="Pro residues" evidence="1">
    <location>
        <begin position="695"/>
        <end position="705"/>
    </location>
</feature>
<feature type="compositionally biased region" description="Basic and acidic residues" evidence="1">
    <location>
        <begin position="278"/>
        <end position="295"/>
    </location>
</feature>
<feature type="compositionally biased region" description="Polar residues" evidence="1">
    <location>
        <begin position="193"/>
        <end position="203"/>
    </location>
</feature>
<keyword evidence="3" id="KW-1185">Reference proteome</keyword>
<feature type="compositionally biased region" description="Basic and acidic residues" evidence="1">
    <location>
        <begin position="254"/>
        <end position="267"/>
    </location>
</feature>
<organism evidence="2 3">
    <name type="scientific">Penicillium malachiteum</name>
    <dbReference type="NCBI Taxonomy" id="1324776"/>
    <lineage>
        <taxon>Eukaryota</taxon>
        <taxon>Fungi</taxon>
        <taxon>Dikarya</taxon>
        <taxon>Ascomycota</taxon>
        <taxon>Pezizomycotina</taxon>
        <taxon>Eurotiomycetes</taxon>
        <taxon>Eurotiomycetidae</taxon>
        <taxon>Eurotiales</taxon>
        <taxon>Aspergillaceae</taxon>
        <taxon>Penicillium</taxon>
    </lineage>
</organism>
<feature type="compositionally biased region" description="Polar residues" evidence="1">
    <location>
        <begin position="231"/>
        <end position="242"/>
    </location>
</feature>
<evidence type="ECO:0000313" key="3">
    <source>
        <dbReference type="Proteomes" id="UP001215712"/>
    </source>
</evidence>